<dbReference type="PANTHER" id="PTHR12059:SF5">
    <property type="entry name" value="LARGE RIBOSOMAL SUBUNIT PROTEIN UL23M"/>
    <property type="match status" value="1"/>
</dbReference>
<accession>J4U5P7</accession>
<evidence type="ECO:0000313" key="7">
    <source>
        <dbReference type="Proteomes" id="UP000002748"/>
    </source>
</evidence>
<sequence>MSLIFRRALTTGAGPSNSIPLAVRRRRTELAEAVQKASPLTQPEKFTGPDAEPFPTRMEEEFQDHRAAGNFAGEESAARAKFLEVNQLWRSRVRGVSGAAALEGGAATPESKWSFFERAGEGQIPLKEGMRQAVVGQKIWLPNIQIRLVRNFTPPGGVRPLEGDLPYPDRYDKTDLRSYLQAVYGLDVTYIRTDVYVGNVTRGRSGEVMRALRSDNNYKRAIVGLREPFHYPDDVEEMRAGQWGTLAEGAAQAEEREDLLNKEFAVEHVKYYRKQMSMKMKGWRWRQNHANAAIARAAEGLAKKDVAPAAPAPAESAEPTEPAQPQASQ</sequence>
<dbReference type="PANTHER" id="PTHR12059">
    <property type="entry name" value="RIBOSOMAL PROTEIN L23-RELATED"/>
    <property type="match status" value="1"/>
</dbReference>
<dbReference type="GeneID" id="25989620"/>
<dbReference type="GO" id="GO:0032543">
    <property type="term" value="P:mitochondrial translation"/>
    <property type="evidence" value="ECO:0007669"/>
    <property type="project" value="TreeGrafter"/>
</dbReference>
<comment type="similarity">
    <text evidence="1">Belongs to the universal ribosomal protein uL23 family.</text>
</comment>
<dbReference type="GO" id="GO:0005762">
    <property type="term" value="C:mitochondrial large ribosomal subunit"/>
    <property type="evidence" value="ECO:0007669"/>
    <property type="project" value="TreeGrafter"/>
</dbReference>
<gene>
    <name evidence="6" type="ORF">A1Q1_06108</name>
</gene>
<dbReference type="AlphaFoldDB" id="J4U5P7"/>
<organism evidence="6 7">
    <name type="scientific">Trichosporon asahii var. asahii (strain ATCC 90039 / CBS 2479 / JCM 2466 / KCTC 7840 / NBRC 103889/ NCYC 2677 / UAMH 7654)</name>
    <name type="common">Yeast</name>
    <dbReference type="NCBI Taxonomy" id="1186058"/>
    <lineage>
        <taxon>Eukaryota</taxon>
        <taxon>Fungi</taxon>
        <taxon>Dikarya</taxon>
        <taxon>Basidiomycota</taxon>
        <taxon>Agaricomycotina</taxon>
        <taxon>Tremellomycetes</taxon>
        <taxon>Trichosporonales</taxon>
        <taxon>Trichosporonaceae</taxon>
        <taxon>Trichosporon</taxon>
    </lineage>
</organism>
<reference evidence="6 7" key="1">
    <citation type="journal article" date="2012" name="Eukaryot. Cell">
        <title>Draft genome sequence of CBS 2479, the standard type strain of Trichosporon asahii.</title>
        <authorList>
            <person name="Yang R.Y."/>
            <person name="Li H.T."/>
            <person name="Zhu H."/>
            <person name="Zhou G.P."/>
            <person name="Wang M."/>
            <person name="Wang L."/>
        </authorList>
    </citation>
    <scope>NUCLEOTIDE SEQUENCE [LARGE SCALE GENOMIC DNA]</scope>
    <source>
        <strain evidence="7">ATCC 90039 / CBS 2479 / JCM 2466 / KCTC 7840 / NCYC 2677 / UAMH 7654</strain>
    </source>
</reference>
<dbReference type="VEuPathDB" id="FungiDB:A1Q1_06108"/>
<dbReference type="HOGENOM" id="CLU_073162_0_0_1"/>
<dbReference type="Proteomes" id="UP000002748">
    <property type="component" value="Unassembled WGS sequence"/>
</dbReference>
<dbReference type="OrthoDB" id="275582at2759"/>
<evidence type="ECO:0000256" key="3">
    <source>
        <dbReference type="ARBA" id="ARBA00023274"/>
    </source>
</evidence>
<evidence type="ECO:0000313" key="6">
    <source>
        <dbReference type="EMBL" id="EJT45345.1"/>
    </source>
</evidence>
<feature type="region of interest" description="Disordered" evidence="5">
    <location>
        <begin position="302"/>
        <end position="329"/>
    </location>
</feature>
<protein>
    <recommendedName>
        <fullName evidence="4">Large ribosomal subunit protein uL23m</fullName>
    </recommendedName>
</protein>
<dbReference type="RefSeq" id="XP_014176792.1">
    <property type="nucleotide sequence ID" value="XM_014321317.1"/>
</dbReference>
<feature type="compositionally biased region" description="Low complexity" evidence="5">
    <location>
        <begin position="307"/>
        <end position="329"/>
    </location>
</feature>
<dbReference type="Gene3D" id="3.30.70.330">
    <property type="match status" value="1"/>
</dbReference>
<dbReference type="GO" id="GO:0003735">
    <property type="term" value="F:structural constituent of ribosome"/>
    <property type="evidence" value="ECO:0007669"/>
    <property type="project" value="InterPro"/>
</dbReference>
<keyword evidence="3" id="KW-0687">Ribonucleoprotein</keyword>
<comment type="caution">
    <text evidence="6">The sequence shown here is derived from an EMBL/GenBank/DDBJ whole genome shotgun (WGS) entry which is preliminary data.</text>
</comment>
<dbReference type="KEGG" id="tasa:A1Q1_06108"/>
<evidence type="ECO:0000256" key="2">
    <source>
        <dbReference type="ARBA" id="ARBA00022980"/>
    </source>
</evidence>
<dbReference type="InterPro" id="IPR012677">
    <property type="entry name" value="Nucleotide-bd_a/b_plait_sf"/>
</dbReference>
<name>J4U5P7_TRIAS</name>
<evidence type="ECO:0000256" key="1">
    <source>
        <dbReference type="ARBA" id="ARBA00006700"/>
    </source>
</evidence>
<keyword evidence="2" id="KW-0689">Ribosomal protein</keyword>
<dbReference type="InterPro" id="IPR012678">
    <property type="entry name" value="Ribosomal_uL23/eL15/eS24_sf"/>
</dbReference>
<dbReference type="InterPro" id="IPR013025">
    <property type="entry name" value="Ribosomal_uL23-like"/>
</dbReference>
<dbReference type="EMBL" id="ALBS01000327">
    <property type="protein sequence ID" value="EJT45345.1"/>
    <property type="molecule type" value="Genomic_DNA"/>
</dbReference>
<evidence type="ECO:0000256" key="4">
    <source>
        <dbReference type="ARBA" id="ARBA00039977"/>
    </source>
</evidence>
<evidence type="ECO:0000256" key="5">
    <source>
        <dbReference type="SAM" id="MobiDB-lite"/>
    </source>
</evidence>
<proteinExistence type="inferred from homology"/>
<dbReference type="SUPFAM" id="SSF54189">
    <property type="entry name" value="Ribosomal proteins S24e, L23 and L15e"/>
    <property type="match status" value="1"/>
</dbReference>